<reference evidence="7" key="1">
    <citation type="submission" date="2016-11" db="EMBL/GenBank/DDBJ databases">
        <authorList>
            <person name="Varghese N."/>
            <person name="Submissions S."/>
        </authorList>
    </citation>
    <scope>NUCLEOTIDE SEQUENCE [LARGE SCALE GENOMIC DNA]</scope>
    <source>
        <strain evidence="7">DSM 22212</strain>
    </source>
</reference>
<dbReference type="SUPFAM" id="SSF52172">
    <property type="entry name" value="CheY-like"/>
    <property type="match status" value="1"/>
</dbReference>
<evidence type="ECO:0000259" key="5">
    <source>
        <dbReference type="PROSITE" id="PS50110"/>
    </source>
</evidence>
<evidence type="ECO:0000256" key="1">
    <source>
        <dbReference type="ARBA" id="ARBA00022553"/>
    </source>
</evidence>
<sequence length="217" mass="24962">MNNNWTAIIVEDHPIVRQGLRMLLERQGCQIVAETGDGLEALQLIETHRPRLLLLDLSLKGLNGLEVLRQARRRARSMRVLVLSMYDDDAYVVEALRSGAMAYVLKGSPVEELVRALEALYQGRRYLSAPLSERLLAQADEEREPRDPYETLTDRERQILHLTAEGYTSREIAERLFISPRTVEKHRENLMAKLGLHSQAELIHYAVQRGLVQPRRF</sequence>
<keyword evidence="2" id="KW-0238">DNA-binding</keyword>
<dbReference type="CDD" id="cd06170">
    <property type="entry name" value="LuxR_C_like"/>
    <property type="match status" value="1"/>
</dbReference>
<evidence type="ECO:0000313" key="7">
    <source>
        <dbReference type="Proteomes" id="UP000185812"/>
    </source>
</evidence>
<feature type="domain" description="HTH luxR-type" evidence="4">
    <location>
        <begin position="145"/>
        <end position="210"/>
    </location>
</feature>
<organism evidence="6 7">
    <name type="scientific">Rhodothermus profundi</name>
    <dbReference type="NCBI Taxonomy" id="633813"/>
    <lineage>
        <taxon>Bacteria</taxon>
        <taxon>Pseudomonadati</taxon>
        <taxon>Rhodothermota</taxon>
        <taxon>Rhodothermia</taxon>
        <taxon>Rhodothermales</taxon>
        <taxon>Rhodothermaceae</taxon>
        <taxon>Rhodothermus</taxon>
    </lineage>
</organism>
<keyword evidence="7" id="KW-1185">Reference proteome</keyword>
<dbReference type="Proteomes" id="UP000185812">
    <property type="component" value="Unassembled WGS sequence"/>
</dbReference>
<dbReference type="InterPro" id="IPR011006">
    <property type="entry name" value="CheY-like_superfamily"/>
</dbReference>
<dbReference type="CDD" id="cd17535">
    <property type="entry name" value="REC_NarL-like"/>
    <property type="match status" value="1"/>
</dbReference>
<evidence type="ECO:0000313" key="6">
    <source>
        <dbReference type="EMBL" id="SHK71254.1"/>
    </source>
</evidence>
<evidence type="ECO:0000256" key="2">
    <source>
        <dbReference type="ARBA" id="ARBA00023125"/>
    </source>
</evidence>
<protein>
    <submittedName>
        <fullName evidence="6">Two component transcriptional regulator, LuxR family</fullName>
    </submittedName>
</protein>
<dbReference type="EMBL" id="FRAU01000005">
    <property type="protein sequence ID" value="SHK71254.1"/>
    <property type="molecule type" value="Genomic_DNA"/>
</dbReference>
<feature type="domain" description="Response regulatory" evidence="5">
    <location>
        <begin position="6"/>
        <end position="121"/>
    </location>
</feature>
<evidence type="ECO:0000259" key="4">
    <source>
        <dbReference type="PROSITE" id="PS50043"/>
    </source>
</evidence>
<dbReference type="PROSITE" id="PS50043">
    <property type="entry name" value="HTH_LUXR_2"/>
    <property type="match status" value="1"/>
</dbReference>
<dbReference type="PANTHER" id="PTHR43214:SF43">
    <property type="entry name" value="TWO-COMPONENT RESPONSE REGULATOR"/>
    <property type="match status" value="1"/>
</dbReference>
<dbReference type="GO" id="GO:0003677">
    <property type="term" value="F:DNA binding"/>
    <property type="evidence" value="ECO:0007669"/>
    <property type="project" value="UniProtKB-KW"/>
</dbReference>
<dbReference type="Pfam" id="PF00196">
    <property type="entry name" value="GerE"/>
    <property type="match status" value="1"/>
</dbReference>
<dbReference type="STRING" id="633813.SAMN04488087_1810"/>
<dbReference type="PROSITE" id="PS50110">
    <property type="entry name" value="RESPONSE_REGULATORY"/>
    <property type="match status" value="1"/>
</dbReference>
<dbReference type="GO" id="GO:0006355">
    <property type="term" value="P:regulation of DNA-templated transcription"/>
    <property type="evidence" value="ECO:0007669"/>
    <property type="project" value="InterPro"/>
</dbReference>
<name>A0A1M6UPY7_9BACT</name>
<gene>
    <name evidence="6" type="ORF">SAMN04488087_1810</name>
</gene>
<evidence type="ECO:0000256" key="3">
    <source>
        <dbReference type="PROSITE-ProRule" id="PRU00169"/>
    </source>
</evidence>
<dbReference type="GO" id="GO:0000160">
    <property type="term" value="P:phosphorelay signal transduction system"/>
    <property type="evidence" value="ECO:0007669"/>
    <property type="project" value="InterPro"/>
</dbReference>
<dbReference type="OrthoDB" id="9795108at2"/>
<dbReference type="InterPro" id="IPR039420">
    <property type="entry name" value="WalR-like"/>
</dbReference>
<dbReference type="InterPro" id="IPR000792">
    <property type="entry name" value="Tscrpt_reg_LuxR_C"/>
</dbReference>
<dbReference type="PRINTS" id="PR00038">
    <property type="entry name" value="HTHLUXR"/>
</dbReference>
<dbReference type="RefSeq" id="WP_072715639.1">
    <property type="nucleotide sequence ID" value="NZ_FRAU01000005.1"/>
</dbReference>
<dbReference type="SMART" id="SM00448">
    <property type="entry name" value="REC"/>
    <property type="match status" value="1"/>
</dbReference>
<accession>A0A1M6UPY7</accession>
<dbReference type="InterPro" id="IPR058245">
    <property type="entry name" value="NreC/VraR/RcsB-like_REC"/>
</dbReference>
<keyword evidence="1 3" id="KW-0597">Phosphoprotein</keyword>
<proteinExistence type="predicted"/>
<dbReference type="SMART" id="SM00421">
    <property type="entry name" value="HTH_LUXR"/>
    <property type="match status" value="1"/>
</dbReference>
<dbReference type="InterPro" id="IPR001789">
    <property type="entry name" value="Sig_transdc_resp-reg_receiver"/>
</dbReference>
<dbReference type="Pfam" id="PF00072">
    <property type="entry name" value="Response_reg"/>
    <property type="match status" value="1"/>
</dbReference>
<dbReference type="Gene3D" id="3.40.50.2300">
    <property type="match status" value="1"/>
</dbReference>
<dbReference type="AlphaFoldDB" id="A0A1M6UPY7"/>
<dbReference type="PANTHER" id="PTHR43214">
    <property type="entry name" value="TWO-COMPONENT RESPONSE REGULATOR"/>
    <property type="match status" value="1"/>
</dbReference>
<feature type="modified residue" description="4-aspartylphosphate" evidence="3">
    <location>
        <position position="56"/>
    </location>
</feature>
<dbReference type="PROSITE" id="PS00622">
    <property type="entry name" value="HTH_LUXR_1"/>
    <property type="match status" value="1"/>
</dbReference>